<dbReference type="EMBL" id="MLJW01000454">
    <property type="protein sequence ID" value="OIQ86868.1"/>
    <property type="molecule type" value="Genomic_DNA"/>
</dbReference>
<comment type="caution">
    <text evidence="1">The sequence shown here is derived from an EMBL/GenBank/DDBJ whole genome shotgun (WGS) entry which is preliminary data.</text>
</comment>
<organism evidence="1">
    <name type="scientific">mine drainage metagenome</name>
    <dbReference type="NCBI Taxonomy" id="410659"/>
    <lineage>
        <taxon>unclassified sequences</taxon>
        <taxon>metagenomes</taxon>
        <taxon>ecological metagenomes</taxon>
    </lineage>
</organism>
<reference evidence="1" key="1">
    <citation type="submission" date="2016-10" db="EMBL/GenBank/DDBJ databases">
        <title>Sequence of Gallionella enrichment culture.</title>
        <authorList>
            <person name="Poehlein A."/>
            <person name="Muehling M."/>
            <person name="Daniel R."/>
        </authorList>
    </citation>
    <scope>NUCLEOTIDE SEQUENCE</scope>
</reference>
<dbReference type="AlphaFoldDB" id="A0A1J5R4F6"/>
<evidence type="ECO:0000313" key="1">
    <source>
        <dbReference type="EMBL" id="OIQ86868.1"/>
    </source>
</evidence>
<sequence>MNTGKWMIALLLLAAAGSGNAWADRDHGHFDAHFGVMIGPDWGPGYFPMSPYGYYPPYYPPVLVAPPAPPVYIEQQPAPAAPAPSDYWYYCPAAKGYYPYVKECPGGWQKVAPQPPDQP</sequence>
<name>A0A1J5R4F6_9ZZZZ</name>
<protein>
    <submittedName>
        <fullName evidence="1">Uncharacterized protein</fullName>
    </submittedName>
</protein>
<proteinExistence type="predicted"/>
<gene>
    <name evidence="1" type="ORF">GALL_312660</name>
</gene>
<accession>A0A1J5R4F6</accession>